<feature type="compositionally biased region" description="Gly residues" evidence="1">
    <location>
        <begin position="86"/>
        <end position="95"/>
    </location>
</feature>
<accession>A0A1Q8S0B5</accession>
<feature type="compositionally biased region" description="Polar residues" evidence="1">
    <location>
        <begin position="376"/>
        <end position="408"/>
    </location>
</feature>
<protein>
    <recommendedName>
        <fullName evidence="4">Serine/threonine-protein kinase ppk6</fullName>
    </recommendedName>
</protein>
<feature type="compositionally biased region" description="Acidic residues" evidence="1">
    <location>
        <begin position="309"/>
        <end position="328"/>
    </location>
</feature>
<dbReference type="Proteomes" id="UP000186583">
    <property type="component" value="Unassembled WGS sequence"/>
</dbReference>
<comment type="caution">
    <text evidence="2">The sequence shown here is derived from an EMBL/GenBank/DDBJ whole genome shotgun (WGS) entry which is preliminary data.</text>
</comment>
<feature type="compositionally biased region" description="Pro residues" evidence="1">
    <location>
        <begin position="207"/>
        <end position="216"/>
    </location>
</feature>
<feature type="compositionally biased region" description="Polar residues" evidence="1">
    <location>
        <begin position="38"/>
        <end position="57"/>
    </location>
</feature>
<feature type="compositionally biased region" description="Acidic residues" evidence="1">
    <location>
        <begin position="468"/>
        <end position="482"/>
    </location>
</feature>
<name>A0A1Q8S0B5_9PEZI</name>
<keyword evidence="3" id="KW-1185">Reference proteome</keyword>
<feature type="region of interest" description="Disordered" evidence="1">
    <location>
        <begin position="1"/>
        <end position="490"/>
    </location>
</feature>
<feature type="compositionally biased region" description="Polar residues" evidence="1">
    <location>
        <begin position="68"/>
        <end position="83"/>
    </location>
</feature>
<evidence type="ECO:0000256" key="1">
    <source>
        <dbReference type="SAM" id="MobiDB-lite"/>
    </source>
</evidence>
<feature type="compositionally biased region" description="Low complexity" evidence="1">
    <location>
        <begin position="106"/>
        <end position="137"/>
    </location>
</feature>
<gene>
    <name evidence="2" type="ORF">CCHL11_03417</name>
</gene>
<dbReference type="PANTHER" id="PTHR42084:SF1">
    <property type="entry name" value="SERINE_THREONINE-PROTEIN KINASE PPK6"/>
    <property type="match status" value="1"/>
</dbReference>
<reference evidence="2 3" key="1">
    <citation type="submission" date="2016-11" db="EMBL/GenBank/DDBJ databases">
        <title>Draft Genome Assembly of Colletotrichum chlorophyti a pathogen of herbaceous plants.</title>
        <authorList>
            <person name="Gan P."/>
            <person name="Narusaka M."/>
            <person name="Tsushima A."/>
            <person name="Narusaka Y."/>
            <person name="Takano Y."/>
            <person name="Shirasu K."/>
        </authorList>
    </citation>
    <scope>NUCLEOTIDE SEQUENCE [LARGE SCALE GENOMIC DNA]</scope>
    <source>
        <strain evidence="2 3">NTL11</strain>
    </source>
</reference>
<dbReference type="AlphaFoldDB" id="A0A1Q8S0B5"/>
<evidence type="ECO:0008006" key="4">
    <source>
        <dbReference type="Google" id="ProtNLM"/>
    </source>
</evidence>
<organism evidence="2 3">
    <name type="scientific">Colletotrichum chlorophyti</name>
    <dbReference type="NCBI Taxonomy" id="708187"/>
    <lineage>
        <taxon>Eukaryota</taxon>
        <taxon>Fungi</taxon>
        <taxon>Dikarya</taxon>
        <taxon>Ascomycota</taxon>
        <taxon>Pezizomycotina</taxon>
        <taxon>Sordariomycetes</taxon>
        <taxon>Hypocreomycetidae</taxon>
        <taxon>Glomerellales</taxon>
        <taxon>Glomerellaceae</taxon>
        <taxon>Colletotrichum</taxon>
    </lineage>
</organism>
<evidence type="ECO:0000313" key="2">
    <source>
        <dbReference type="EMBL" id="OLN93989.1"/>
    </source>
</evidence>
<sequence>MSADLLDLDDFFQSPPPQQQQQGAQQIQSQQQQSPQQATTSSTDLFDFASLTNSSVSGKPAAPGTSVEVLQTQPWPNLEIQQPSGLNGGSNGGWGDLSSFSSGFMSSSTSQTQSQPQQQQPLQLLQQQQQQPKQAQQDADDDDGWGDFEVAEPTPTQHSFVLPPQTNKARASPPPRTRVARASTFDLMSNNLINVVDVPRGSGLSPIPSPGFPPENPQSGARLPGQMPGSRQPSPGPAMFKQHQPDRQPSPRLSFQAPSSKPPASPGLVAQRSPAKPQPSDRRHGQMPGVSRDPSPNPARKDDANILFDAEDFELQGGNEEDDDDFGDFESVQTPFPGGNMSPQFGSKPAKQQQHHSSQPPSMDLLSLDDDPFTVPQPTSKKPQLSSLSLNTFSSPYPQAPKSPSYQERNPFPGLGLTTPTSADFKKNDKPKSPEPITAWPSFGQTSPIKPSKAADKPPTITQKTQEEEWGAFEDFPDDEPSALDSSRAPESWDWDAVDNVKTTAPDQAPAAKDLVTQPKTETELIPDIPDDAPPPINIPPPSVLLSIFPQLLELANSSLFKSLSGQMPPVKKKILSDPATVTFLRGYLLLATVAARIIAGRKLRWHRDKFLSQGMAISAAGAKGMKLAGVDKAQAAREERETADVVSVWKENVGRLRSAVAGANSAIKSPHEQLRIPEISETIPVSTAKVVPTAPKACIVCGLKREERVAKVDVDVEDSFGEWWVEHWGHRACKNFWVEHEKQLRQR</sequence>
<proteinExistence type="predicted"/>
<feature type="compositionally biased region" description="Basic and acidic residues" evidence="1">
    <location>
        <begin position="424"/>
        <end position="433"/>
    </location>
</feature>
<feature type="compositionally biased region" description="Low complexity" evidence="1">
    <location>
        <begin position="19"/>
        <end position="37"/>
    </location>
</feature>
<feature type="compositionally biased region" description="Low complexity" evidence="1">
    <location>
        <begin position="347"/>
        <end position="366"/>
    </location>
</feature>
<dbReference type="EMBL" id="MPGH01000048">
    <property type="protein sequence ID" value="OLN93989.1"/>
    <property type="molecule type" value="Genomic_DNA"/>
</dbReference>
<feature type="compositionally biased region" description="Acidic residues" evidence="1">
    <location>
        <begin position="1"/>
        <end position="10"/>
    </location>
</feature>
<evidence type="ECO:0000313" key="3">
    <source>
        <dbReference type="Proteomes" id="UP000186583"/>
    </source>
</evidence>
<feature type="compositionally biased region" description="Polar residues" evidence="1">
    <location>
        <begin position="154"/>
        <end position="169"/>
    </location>
</feature>
<dbReference type="OrthoDB" id="5420391at2759"/>
<dbReference type="PANTHER" id="PTHR42084">
    <property type="entry name" value="YALI0E26631P"/>
    <property type="match status" value="1"/>
</dbReference>
<dbReference type="STRING" id="708187.A0A1Q8S0B5"/>
<feature type="compositionally biased region" description="Acidic residues" evidence="1">
    <location>
        <begin position="138"/>
        <end position="150"/>
    </location>
</feature>